<dbReference type="EMBL" id="KI660212">
    <property type="protein sequence ID" value="ETN76706.1"/>
    <property type="molecule type" value="Genomic_DNA"/>
</dbReference>
<evidence type="ECO:0000313" key="2">
    <source>
        <dbReference type="Proteomes" id="UP000053676"/>
    </source>
</evidence>
<dbReference type="GO" id="GO:0000423">
    <property type="term" value="P:mitophagy"/>
    <property type="evidence" value="ECO:0007669"/>
    <property type="project" value="TreeGrafter"/>
</dbReference>
<reference evidence="2" key="1">
    <citation type="journal article" date="2014" name="Nat. Genet.">
        <title>Genome of the human hookworm Necator americanus.</title>
        <authorList>
            <person name="Tang Y.T."/>
            <person name="Gao X."/>
            <person name="Rosa B.A."/>
            <person name="Abubucker S."/>
            <person name="Hallsworth-Pepin K."/>
            <person name="Martin J."/>
            <person name="Tyagi R."/>
            <person name="Heizer E."/>
            <person name="Zhang X."/>
            <person name="Bhonagiri-Palsikar V."/>
            <person name="Minx P."/>
            <person name="Warren W.C."/>
            <person name="Wang Q."/>
            <person name="Zhan B."/>
            <person name="Hotez P.J."/>
            <person name="Sternberg P.W."/>
            <person name="Dougall A."/>
            <person name="Gaze S.T."/>
            <person name="Mulvenna J."/>
            <person name="Sotillo J."/>
            <person name="Ranganathan S."/>
            <person name="Rabelo E.M."/>
            <person name="Wilson R.K."/>
            <person name="Felgner P.L."/>
            <person name="Bethony J."/>
            <person name="Hawdon J.M."/>
            <person name="Gasser R.B."/>
            <person name="Loukas A."/>
            <person name="Mitreva M."/>
        </authorList>
    </citation>
    <scope>NUCLEOTIDE SEQUENCE [LARGE SCALE GENOMIC DNA]</scope>
</reference>
<dbReference type="GO" id="GO:0035032">
    <property type="term" value="C:phosphatidylinositol 3-kinase complex, class III"/>
    <property type="evidence" value="ECO:0007669"/>
    <property type="project" value="TreeGrafter"/>
</dbReference>
<dbReference type="GO" id="GO:0035014">
    <property type="term" value="F:phosphatidylinositol 3-kinase regulator activity"/>
    <property type="evidence" value="ECO:0007669"/>
    <property type="project" value="TreeGrafter"/>
</dbReference>
<evidence type="ECO:0000313" key="1">
    <source>
        <dbReference type="EMBL" id="ETN76706.1"/>
    </source>
</evidence>
<dbReference type="OrthoDB" id="5863900at2759"/>
<gene>
    <name evidence="1" type="ORF">NECAME_03375</name>
</gene>
<dbReference type="GO" id="GO:0097632">
    <property type="term" value="C:extrinsic component of phagophore assembly site membrane"/>
    <property type="evidence" value="ECO:0007669"/>
    <property type="project" value="TreeGrafter"/>
</dbReference>
<name>W2T6B2_NECAM</name>
<organism evidence="1 2">
    <name type="scientific">Necator americanus</name>
    <name type="common">Human hookworm</name>
    <dbReference type="NCBI Taxonomy" id="51031"/>
    <lineage>
        <taxon>Eukaryota</taxon>
        <taxon>Metazoa</taxon>
        <taxon>Ecdysozoa</taxon>
        <taxon>Nematoda</taxon>
        <taxon>Chromadorea</taxon>
        <taxon>Rhabditida</taxon>
        <taxon>Rhabditina</taxon>
        <taxon>Rhabditomorpha</taxon>
        <taxon>Strongyloidea</taxon>
        <taxon>Ancylostomatidae</taxon>
        <taxon>Bunostominae</taxon>
        <taxon>Necator</taxon>
    </lineage>
</organism>
<sequence>MTAKTSTPSVKFYSRKENISIRSNRKGDLEKEMESLLGDVSEVSAKINTTTANITLLRKWVDEKKQINKTKTEQLVTIKQLIATTTKHANKVLSYYEKHDANETYMNKRKLYKEGKVDEMNRNVRDTYLSDAARERLGTALSDSVLNLSIDLRSSFAAFLHSIQLVNNLAVIFDFRLPYLLSHHEISLRERWSRELLDNDWFNFCHSVLALGLHLGMPPETLHFNCPHSNIIEQARFIMEGTPVPQPHPIIIASNRRFDVKESLPRINFDDRELISEWDTCEDLDL</sequence>
<dbReference type="KEGG" id="nai:NECAME_03375"/>
<dbReference type="GO" id="GO:0016240">
    <property type="term" value="P:autophagosome membrane docking"/>
    <property type="evidence" value="ECO:0007669"/>
    <property type="project" value="TreeGrafter"/>
</dbReference>
<dbReference type="PANTHER" id="PTHR13664:SF0">
    <property type="entry name" value="BECLIN 1-ASSOCIATED AUTOPHAGY-RELATED KEY REGULATOR"/>
    <property type="match status" value="1"/>
</dbReference>
<dbReference type="GO" id="GO:0000045">
    <property type="term" value="P:autophagosome assembly"/>
    <property type="evidence" value="ECO:0007669"/>
    <property type="project" value="TreeGrafter"/>
</dbReference>
<dbReference type="Proteomes" id="UP000053676">
    <property type="component" value="Unassembled WGS sequence"/>
</dbReference>
<dbReference type="GO" id="GO:0009267">
    <property type="term" value="P:cellular response to starvation"/>
    <property type="evidence" value="ECO:0007669"/>
    <property type="project" value="TreeGrafter"/>
</dbReference>
<dbReference type="PANTHER" id="PTHR13664">
    <property type="entry name" value="BECLIN 1-ASSOCIATED AUTOPHAGY-RELATED KEY REGULATOR"/>
    <property type="match status" value="1"/>
</dbReference>
<keyword evidence="2" id="KW-1185">Reference proteome</keyword>
<protein>
    <submittedName>
        <fullName evidence="1">Uncharacterized protein</fullName>
    </submittedName>
</protein>
<proteinExistence type="predicted"/>
<dbReference type="OMA" id="DANETYM"/>
<dbReference type="GO" id="GO:0043495">
    <property type="term" value="F:protein-membrane adaptor activity"/>
    <property type="evidence" value="ECO:0007669"/>
    <property type="project" value="TreeGrafter"/>
</dbReference>
<accession>W2T6B2</accession>
<dbReference type="AlphaFoldDB" id="W2T6B2"/>
<dbReference type="STRING" id="51031.W2T6B2"/>
<dbReference type="GO" id="GO:0097629">
    <property type="term" value="C:extrinsic component of omegasome membrane"/>
    <property type="evidence" value="ECO:0007669"/>
    <property type="project" value="TreeGrafter"/>
</dbReference>
<dbReference type="GO" id="GO:0005776">
    <property type="term" value="C:autophagosome"/>
    <property type="evidence" value="ECO:0007669"/>
    <property type="project" value="TreeGrafter"/>
</dbReference>